<gene>
    <name evidence="2" type="ORF">AMORRO_LOCUS17506</name>
</gene>
<organism evidence="2 3">
    <name type="scientific">Acaulospora morrowiae</name>
    <dbReference type="NCBI Taxonomy" id="94023"/>
    <lineage>
        <taxon>Eukaryota</taxon>
        <taxon>Fungi</taxon>
        <taxon>Fungi incertae sedis</taxon>
        <taxon>Mucoromycota</taxon>
        <taxon>Glomeromycotina</taxon>
        <taxon>Glomeromycetes</taxon>
        <taxon>Diversisporales</taxon>
        <taxon>Acaulosporaceae</taxon>
        <taxon>Acaulospora</taxon>
    </lineage>
</organism>
<feature type="non-terminal residue" evidence="2">
    <location>
        <position position="138"/>
    </location>
</feature>
<evidence type="ECO:0000313" key="3">
    <source>
        <dbReference type="Proteomes" id="UP000789342"/>
    </source>
</evidence>
<proteinExistence type="predicted"/>
<reference evidence="2" key="1">
    <citation type="submission" date="2021-06" db="EMBL/GenBank/DDBJ databases">
        <authorList>
            <person name="Kallberg Y."/>
            <person name="Tangrot J."/>
            <person name="Rosling A."/>
        </authorList>
    </citation>
    <scope>NUCLEOTIDE SEQUENCE</scope>
    <source>
        <strain evidence="2">CL551</strain>
    </source>
</reference>
<accession>A0A9N9P1D8</accession>
<dbReference type="OrthoDB" id="103819at2759"/>
<evidence type="ECO:0000313" key="2">
    <source>
        <dbReference type="EMBL" id="CAG8783298.1"/>
    </source>
</evidence>
<dbReference type="AlphaFoldDB" id="A0A9N9P1D8"/>
<feature type="non-terminal residue" evidence="2">
    <location>
        <position position="1"/>
    </location>
</feature>
<sequence length="138" mass="15840">INRRSNYIKEKMESSNTTSPIKTSTTNVITLSNIASIGWRKYTYTCPSDKLRSFITSAPSVSSFIDTSNFSIVNDPIVTNYIALLDQGIPCTWQYNDESKKNFEIFTENNTIQRELWVFWLGIQGDFPSNLNNLHQLE</sequence>
<feature type="region of interest" description="Disordered" evidence="1">
    <location>
        <begin position="1"/>
        <end position="20"/>
    </location>
</feature>
<comment type="caution">
    <text evidence="2">The sequence shown here is derived from an EMBL/GenBank/DDBJ whole genome shotgun (WGS) entry which is preliminary data.</text>
</comment>
<dbReference type="Proteomes" id="UP000789342">
    <property type="component" value="Unassembled WGS sequence"/>
</dbReference>
<protein>
    <submittedName>
        <fullName evidence="2">8426_t:CDS:1</fullName>
    </submittedName>
</protein>
<keyword evidence="3" id="KW-1185">Reference proteome</keyword>
<evidence type="ECO:0000256" key="1">
    <source>
        <dbReference type="SAM" id="MobiDB-lite"/>
    </source>
</evidence>
<name>A0A9N9P1D8_9GLOM</name>
<dbReference type="EMBL" id="CAJVPV010054511">
    <property type="protein sequence ID" value="CAG8783298.1"/>
    <property type="molecule type" value="Genomic_DNA"/>
</dbReference>